<dbReference type="Pfam" id="PF03221">
    <property type="entry name" value="HTH_Tnp_Tc5"/>
    <property type="match status" value="1"/>
</dbReference>
<keyword evidence="1" id="KW-0238">DNA-binding</keyword>
<protein>
    <recommendedName>
        <fullName evidence="3">HTH CENPB-type domain-containing protein</fullName>
    </recommendedName>
</protein>
<organism evidence="4 5">
    <name type="scientific">Alternaria arborescens</name>
    <dbReference type="NCBI Taxonomy" id="156630"/>
    <lineage>
        <taxon>Eukaryota</taxon>
        <taxon>Fungi</taxon>
        <taxon>Dikarya</taxon>
        <taxon>Ascomycota</taxon>
        <taxon>Pezizomycotina</taxon>
        <taxon>Dothideomycetes</taxon>
        <taxon>Pleosporomycetidae</taxon>
        <taxon>Pleosporales</taxon>
        <taxon>Pleosporineae</taxon>
        <taxon>Pleosporaceae</taxon>
        <taxon>Alternaria</taxon>
        <taxon>Alternaria sect. Alternaria</taxon>
    </lineage>
</organism>
<evidence type="ECO:0000256" key="1">
    <source>
        <dbReference type="ARBA" id="ARBA00023125"/>
    </source>
</evidence>
<dbReference type="AlphaFoldDB" id="A0A4Q4RFV0"/>
<evidence type="ECO:0000256" key="2">
    <source>
        <dbReference type="ARBA" id="ARBA00023242"/>
    </source>
</evidence>
<sequence>MADRELLIQSAIADLDAGIFASQRQACRAYNIPESTLRGRRAGQQRHAIAHQQQQRLTPEQEQFLVDWIIDEDLRAYPPPHGRVREMATRILCMNNDHEPLGHLWVTNFLRRNPRVHSIVGRSIEASRAEAATLELIRDFLELFERTRLRLNILPEAIWNMDETGLALGVCNNSQVIALLHKKKAYKKTPENRE</sequence>
<dbReference type="Proteomes" id="UP000293823">
    <property type="component" value="Unassembled WGS sequence"/>
</dbReference>
<dbReference type="OrthoDB" id="3923740at2759"/>
<dbReference type="EMBL" id="PEJP01000037">
    <property type="protein sequence ID" value="RYO55577.1"/>
    <property type="molecule type" value="Genomic_DNA"/>
</dbReference>
<dbReference type="GO" id="GO:0003677">
    <property type="term" value="F:DNA binding"/>
    <property type="evidence" value="ECO:0007669"/>
    <property type="project" value="UniProtKB-KW"/>
</dbReference>
<name>A0A4Q4RFV0_9PLEO</name>
<dbReference type="InterPro" id="IPR009057">
    <property type="entry name" value="Homeodomain-like_sf"/>
</dbReference>
<dbReference type="SUPFAM" id="SSF46689">
    <property type="entry name" value="Homeodomain-like"/>
    <property type="match status" value="1"/>
</dbReference>
<gene>
    <name evidence="4" type="ORF">AA0113_g8720</name>
</gene>
<dbReference type="InterPro" id="IPR006600">
    <property type="entry name" value="HTH_CenpB_DNA-bd_dom"/>
</dbReference>
<keyword evidence="2" id="KW-0539">Nucleus</keyword>
<feature type="domain" description="HTH CENPB-type" evidence="3">
    <location>
        <begin position="49"/>
        <end position="119"/>
    </location>
</feature>
<evidence type="ECO:0000259" key="3">
    <source>
        <dbReference type="PROSITE" id="PS51253"/>
    </source>
</evidence>
<dbReference type="SMART" id="SM00674">
    <property type="entry name" value="CENPB"/>
    <property type="match status" value="1"/>
</dbReference>
<proteinExistence type="predicted"/>
<accession>A0A4Q4RFV0</accession>
<dbReference type="PROSITE" id="PS51253">
    <property type="entry name" value="HTH_CENPB"/>
    <property type="match status" value="1"/>
</dbReference>
<evidence type="ECO:0000313" key="4">
    <source>
        <dbReference type="EMBL" id="RYO55577.1"/>
    </source>
</evidence>
<reference evidence="5" key="1">
    <citation type="journal article" date="2019" name="bioRxiv">
        <title>Genomics, evolutionary history and diagnostics of the Alternaria alternata species group including apple and Asian pear pathotypes.</title>
        <authorList>
            <person name="Armitage A.D."/>
            <person name="Cockerton H.M."/>
            <person name="Sreenivasaprasad S."/>
            <person name="Woodhall J.W."/>
            <person name="Lane C.R."/>
            <person name="Harrison R.J."/>
            <person name="Clarkson J.P."/>
        </authorList>
    </citation>
    <scope>NUCLEOTIDE SEQUENCE [LARGE SCALE GENOMIC DNA]</scope>
    <source>
        <strain evidence="5">RGR 97.0016</strain>
    </source>
</reference>
<dbReference type="InterPro" id="IPR007889">
    <property type="entry name" value="HTH_Psq"/>
</dbReference>
<evidence type="ECO:0000313" key="5">
    <source>
        <dbReference type="Proteomes" id="UP000293823"/>
    </source>
</evidence>
<comment type="caution">
    <text evidence="4">The sequence shown here is derived from an EMBL/GenBank/DDBJ whole genome shotgun (WGS) entry which is preliminary data.</text>
</comment>
<keyword evidence="5" id="KW-1185">Reference proteome</keyword>
<dbReference type="Pfam" id="PF05225">
    <property type="entry name" value="HTH_psq"/>
    <property type="match status" value="1"/>
</dbReference>